<reference evidence="4 7" key="4">
    <citation type="submission" date="2018-08" db="EMBL/GenBank/DDBJ databases">
        <title>A genome reference for cultivated species of the human gut microbiota.</title>
        <authorList>
            <person name="Zou Y."/>
            <person name="Xue W."/>
            <person name="Luo G."/>
        </authorList>
    </citation>
    <scope>NUCLEOTIDE SEQUENCE [LARGE SCALE GENOMIC DNA]</scope>
    <source>
        <strain evidence="4 7">TF05-12AC</strain>
    </source>
</reference>
<dbReference type="AlphaFoldDB" id="A0A174M0Y6"/>
<keyword evidence="1" id="KW-0812">Transmembrane</keyword>
<dbReference type="EMBL" id="CZBE01000002">
    <property type="protein sequence ID" value="CUP30134.1"/>
    <property type="molecule type" value="Genomic_DNA"/>
</dbReference>
<evidence type="ECO:0000256" key="1">
    <source>
        <dbReference type="SAM" id="Phobius"/>
    </source>
</evidence>
<evidence type="ECO:0000313" key="7">
    <source>
        <dbReference type="Proteomes" id="UP000260828"/>
    </source>
</evidence>
<evidence type="ECO:0000313" key="5">
    <source>
        <dbReference type="Proteomes" id="UP000095765"/>
    </source>
</evidence>
<sequence length="409" mass="46118">MLFVRLLRWLRGYVCFSARSGSVERLMSLCAHHHIVLWGCRRTENGFTGFTTARGYRRLHPYARKAGVTARVGRRYGLPFLLYRYRRRTGIAAGVLICILFLIISQQFVWVVRIEGNERIDSQVLYQALEEMGVRRGTRKGAIDEREIARALPVAVDGLAWAALNIQGTTATLLVHERTDPPPKIDTNVPANVVAAADGQIVRMEVTDGRAAAKIGDAVHTGDIIVSGIIEDRWGMTHLLRANARVFARVPQTLEARVPLVLEEPVPTGRIVKRRYLELAGVRLPLFIYSGLEGDYKLERVTSQPKAGPIDLPFCVTRETYIFYELQKEQLGQQAALRLAQRQLEALERETWDQDAVKKRDVSASVENGELVLRGDYIVEMDIARQVEIPVTQYSQEKDEKKPARAGGY</sequence>
<reference evidence="2 5" key="1">
    <citation type="submission" date="2015-09" db="EMBL/GenBank/DDBJ databases">
        <authorList>
            <consortium name="Pathogen Informatics"/>
        </authorList>
    </citation>
    <scope>NUCLEOTIDE SEQUENCE [LARGE SCALE GENOMIC DNA]</scope>
    <source>
        <strain evidence="2 5">2789STDY5834939</strain>
    </source>
</reference>
<evidence type="ECO:0000313" key="6">
    <source>
        <dbReference type="Proteomes" id="UP000196386"/>
    </source>
</evidence>
<reference evidence="3" key="3">
    <citation type="journal article" date="2018" name="BMC Genomics">
        <title>Whole genome sequencing and function prediction of 133 gut anaerobes isolated from chicken caecum in pure cultures.</title>
        <authorList>
            <person name="Medvecky M."/>
            <person name="Cejkova D."/>
            <person name="Polansky O."/>
            <person name="Karasova D."/>
            <person name="Kubasova T."/>
            <person name="Cizek A."/>
            <person name="Rychlik I."/>
        </authorList>
    </citation>
    <scope>NUCLEOTIDE SEQUENCE</scope>
    <source>
        <strain evidence="3">An175</strain>
    </source>
</reference>
<feature type="transmembrane region" description="Helical" evidence="1">
    <location>
        <begin position="91"/>
        <end position="112"/>
    </location>
</feature>
<protein>
    <submittedName>
        <fullName evidence="2">Sporulation protein YqfD</fullName>
    </submittedName>
</protein>
<dbReference type="Proteomes" id="UP000196386">
    <property type="component" value="Unassembled WGS sequence"/>
</dbReference>
<evidence type="ECO:0000313" key="2">
    <source>
        <dbReference type="EMBL" id="CUP30134.1"/>
    </source>
</evidence>
<dbReference type="RefSeq" id="WP_024730005.1">
    <property type="nucleotide sequence ID" value="NZ_CAJFJR010000009.1"/>
</dbReference>
<dbReference type="Pfam" id="PF06898">
    <property type="entry name" value="YqfD"/>
    <property type="match status" value="1"/>
</dbReference>
<dbReference type="GeneID" id="72464784"/>
<dbReference type="EMBL" id="QVME01000004">
    <property type="protein sequence ID" value="RGE67687.1"/>
    <property type="molecule type" value="Genomic_DNA"/>
</dbReference>
<dbReference type="OrthoDB" id="1640349at2"/>
<reference evidence="6" key="2">
    <citation type="submission" date="2017-04" db="EMBL/GenBank/DDBJ databases">
        <title>Function of individual gut microbiota members based on whole genome sequencing of pure cultures obtained from chicken caecum.</title>
        <authorList>
            <person name="Medvecky M."/>
            <person name="Cejkova D."/>
            <person name="Polansky O."/>
            <person name="Karasova D."/>
            <person name="Kubasova T."/>
            <person name="Cizek A."/>
            <person name="Rychlik I."/>
        </authorList>
    </citation>
    <scope>NUCLEOTIDE SEQUENCE [LARGE SCALE GENOMIC DNA]</scope>
    <source>
        <strain evidence="6">An175</strain>
    </source>
</reference>
<keyword evidence="1" id="KW-0472">Membrane</keyword>
<gene>
    <name evidence="3" type="ORF">B5F11_08470</name>
    <name evidence="4" type="ORF">DXC40_09345</name>
    <name evidence="2" type="ORF">ERS852551_00365</name>
</gene>
<dbReference type="Proteomes" id="UP000260828">
    <property type="component" value="Unassembled WGS sequence"/>
</dbReference>
<dbReference type="EMBL" id="NFKP01000008">
    <property type="protein sequence ID" value="OUP69665.1"/>
    <property type="molecule type" value="Genomic_DNA"/>
</dbReference>
<dbReference type="InterPro" id="IPR010690">
    <property type="entry name" value="YqfD"/>
</dbReference>
<proteinExistence type="predicted"/>
<evidence type="ECO:0000313" key="3">
    <source>
        <dbReference type="EMBL" id="OUP69665.1"/>
    </source>
</evidence>
<dbReference type="Proteomes" id="UP000095765">
    <property type="component" value="Unassembled WGS sequence"/>
</dbReference>
<name>A0A174M0Y6_9FIRM</name>
<organism evidence="2 5">
    <name type="scientific">Anaerotruncus colihominis</name>
    <dbReference type="NCBI Taxonomy" id="169435"/>
    <lineage>
        <taxon>Bacteria</taxon>
        <taxon>Bacillati</taxon>
        <taxon>Bacillota</taxon>
        <taxon>Clostridia</taxon>
        <taxon>Eubacteriales</taxon>
        <taxon>Oscillospiraceae</taxon>
        <taxon>Anaerotruncus</taxon>
    </lineage>
</organism>
<accession>A0A174M0Y6</accession>
<keyword evidence="1" id="KW-1133">Transmembrane helix</keyword>
<evidence type="ECO:0000313" key="4">
    <source>
        <dbReference type="EMBL" id="RGE67687.1"/>
    </source>
</evidence>